<keyword evidence="3" id="KW-1185">Reference proteome</keyword>
<feature type="non-terminal residue" evidence="2">
    <location>
        <position position="79"/>
    </location>
</feature>
<feature type="region of interest" description="Disordered" evidence="1">
    <location>
        <begin position="1"/>
        <end position="24"/>
    </location>
</feature>
<feature type="region of interest" description="Disordered" evidence="1">
    <location>
        <begin position="37"/>
        <end position="59"/>
    </location>
</feature>
<evidence type="ECO:0000313" key="3">
    <source>
        <dbReference type="Proteomes" id="UP001381693"/>
    </source>
</evidence>
<dbReference type="EMBL" id="JAXCGZ010021270">
    <property type="protein sequence ID" value="KAK7055023.1"/>
    <property type="molecule type" value="Genomic_DNA"/>
</dbReference>
<sequence>MPDASDSIDTNDSSRRKQAGTVGARVALWTRRLEEERTRVQSLYGSQGSQRRSRSARFKTQPVTMEEVAHAHAINLQQA</sequence>
<name>A0AAN8WMU0_HALRR</name>
<comment type="caution">
    <text evidence="2">The sequence shown here is derived from an EMBL/GenBank/DDBJ whole genome shotgun (WGS) entry which is preliminary data.</text>
</comment>
<proteinExistence type="predicted"/>
<dbReference type="Proteomes" id="UP001381693">
    <property type="component" value="Unassembled WGS sequence"/>
</dbReference>
<protein>
    <submittedName>
        <fullName evidence="2">Uncharacterized protein</fullName>
    </submittedName>
</protein>
<reference evidence="2 3" key="1">
    <citation type="submission" date="2023-11" db="EMBL/GenBank/DDBJ databases">
        <title>Halocaridina rubra genome assembly.</title>
        <authorList>
            <person name="Smith C."/>
        </authorList>
    </citation>
    <scope>NUCLEOTIDE SEQUENCE [LARGE SCALE GENOMIC DNA]</scope>
    <source>
        <strain evidence="2">EP-1</strain>
        <tissue evidence="2">Whole</tissue>
    </source>
</reference>
<gene>
    <name evidence="2" type="ORF">SK128_005944</name>
</gene>
<dbReference type="AlphaFoldDB" id="A0AAN8WMU0"/>
<organism evidence="2 3">
    <name type="scientific">Halocaridina rubra</name>
    <name type="common">Hawaiian red shrimp</name>
    <dbReference type="NCBI Taxonomy" id="373956"/>
    <lineage>
        <taxon>Eukaryota</taxon>
        <taxon>Metazoa</taxon>
        <taxon>Ecdysozoa</taxon>
        <taxon>Arthropoda</taxon>
        <taxon>Crustacea</taxon>
        <taxon>Multicrustacea</taxon>
        <taxon>Malacostraca</taxon>
        <taxon>Eumalacostraca</taxon>
        <taxon>Eucarida</taxon>
        <taxon>Decapoda</taxon>
        <taxon>Pleocyemata</taxon>
        <taxon>Caridea</taxon>
        <taxon>Atyoidea</taxon>
        <taxon>Atyidae</taxon>
        <taxon>Halocaridina</taxon>
    </lineage>
</organism>
<evidence type="ECO:0000313" key="2">
    <source>
        <dbReference type="EMBL" id="KAK7055023.1"/>
    </source>
</evidence>
<accession>A0AAN8WMU0</accession>
<evidence type="ECO:0000256" key="1">
    <source>
        <dbReference type="SAM" id="MobiDB-lite"/>
    </source>
</evidence>